<dbReference type="SUPFAM" id="SSF101478">
    <property type="entry name" value="ADP-ribosylglycohydrolase"/>
    <property type="match status" value="1"/>
</dbReference>
<proteinExistence type="predicted"/>
<dbReference type="GO" id="GO:0016787">
    <property type="term" value="F:hydrolase activity"/>
    <property type="evidence" value="ECO:0007669"/>
    <property type="project" value="UniProtKB-KW"/>
</dbReference>
<name>A0A0C2U608_PARME</name>
<dbReference type="STRING" id="272627.CCC_01380"/>
<evidence type="ECO:0000313" key="3">
    <source>
        <dbReference type="Proteomes" id="UP000031971"/>
    </source>
</evidence>
<dbReference type="InterPro" id="IPR036705">
    <property type="entry name" value="Ribosyl_crysJ1_sf"/>
</dbReference>
<keyword evidence="3" id="KW-1185">Reference proteome</keyword>
<accession>A0A0C2U608</accession>
<comment type="cofactor">
    <cofactor evidence="1">
        <name>Mg(2+)</name>
        <dbReference type="ChEBI" id="CHEBI:18420"/>
    </cofactor>
    <text evidence="1">Binds 2 magnesium ions per subunit.</text>
</comment>
<evidence type="ECO:0000313" key="2">
    <source>
        <dbReference type="EMBL" id="KIL96887.1"/>
    </source>
</evidence>
<dbReference type="Proteomes" id="UP000031971">
    <property type="component" value="Unassembled WGS sequence"/>
</dbReference>
<comment type="caution">
    <text evidence="2">The sequence shown here is derived from an EMBL/GenBank/DDBJ whole genome shotgun (WGS) entry which is preliminary data.</text>
</comment>
<protein>
    <submittedName>
        <fullName evidence="2">Putative hydrolase</fullName>
    </submittedName>
</protein>
<feature type="binding site" evidence="1">
    <location>
        <position position="50"/>
    </location>
    <ligand>
        <name>Mg(2+)</name>
        <dbReference type="ChEBI" id="CHEBI:18420"/>
        <label>1</label>
    </ligand>
</feature>
<dbReference type="EMBL" id="JXSL01000033">
    <property type="protein sequence ID" value="KIL96887.1"/>
    <property type="molecule type" value="Genomic_DNA"/>
</dbReference>
<feature type="binding site" evidence="1">
    <location>
        <position position="48"/>
    </location>
    <ligand>
        <name>Mg(2+)</name>
        <dbReference type="ChEBI" id="CHEBI:18420"/>
        <label>1</label>
    </ligand>
</feature>
<feature type="binding site" evidence="1">
    <location>
        <position position="51"/>
    </location>
    <ligand>
        <name>Mg(2+)</name>
        <dbReference type="ChEBI" id="CHEBI:18420"/>
        <label>1</label>
    </ligand>
</feature>
<dbReference type="InterPro" id="IPR005502">
    <property type="entry name" value="Ribosyl_crysJ1"/>
</dbReference>
<keyword evidence="1" id="KW-0460">Magnesium</keyword>
<dbReference type="Gene3D" id="1.10.4080.10">
    <property type="entry name" value="ADP-ribosylation/Crystallin J1"/>
    <property type="match status" value="1"/>
</dbReference>
<keyword evidence="2" id="KW-0378">Hydrolase</keyword>
<keyword evidence="1" id="KW-0479">Metal-binding</keyword>
<dbReference type="GO" id="GO:0046872">
    <property type="term" value="F:metal ion binding"/>
    <property type="evidence" value="ECO:0007669"/>
    <property type="project" value="UniProtKB-KW"/>
</dbReference>
<organism evidence="2 3">
    <name type="scientific">Paramagnetospirillum magnetotacticum MS-1</name>
    <dbReference type="NCBI Taxonomy" id="272627"/>
    <lineage>
        <taxon>Bacteria</taxon>
        <taxon>Pseudomonadati</taxon>
        <taxon>Pseudomonadota</taxon>
        <taxon>Alphaproteobacteria</taxon>
        <taxon>Rhodospirillales</taxon>
        <taxon>Magnetospirillaceae</taxon>
        <taxon>Paramagnetospirillum</taxon>
    </lineage>
</organism>
<dbReference type="Pfam" id="PF03747">
    <property type="entry name" value="ADP_ribosyl_GH"/>
    <property type="match status" value="1"/>
</dbReference>
<sequence length="101" mass="11073">MGQSVDEIRPWYEFDETCPGSVPQALTCALEATSYEDAIRNAISIGGDSDTVACIAGSLAEALFGMPSEIAAEAERRLYPSMKRLMERMYHDRGRQNPAKG</sequence>
<evidence type="ECO:0000256" key="1">
    <source>
        <dbReference type="PIRSR" id="PIRSR605502-1"/>
    </source>
</evidence>
<reference evidence="2 3" key="1">
    <citation type="submission" date="2015-01" db="EMBL/GenBank/DDBJ databases">
        <title>Genome Sequence of Magnetospirillum magnetotacticum Strain MS-1.</title>
        <authorList>
            <person name="Marinov G.K."/>
            <person name="Smalley M.D."/>
            <person name="DeSalvo G."/>
        </authorList>
    </citation>
    <scope>NUCLEOTIDE SEQUENCE [LARGE SCALE GENOMIC DNA]</scope>
    <source>
        <strain evidence="2 3">MS-1</strain>
    </source>
</reference>
<gene>
    <name evidence="2" type="ORF">CCC_01380</name>
</gene>
<dbReference type="AlphaFoldDB" id="A0A0C2U608"/>